<keyword evidence="10 19" id="KW-0472">Membrane</keyword>
<evidence type="ECO:0000313" key="21">
    <source>
        <dbReference type="EMBL" id="NXS77798.1"/>
    </source>
</evidence>
<name>A0A7L2X7E5_9PASS</name>
<evidence type="ECO:0000256" key="3">
    <source>
        <dbReference type="ARBA" id="ARBA00022475"/>
    </source>
</evidence>
<evidence type="ECO:0000259" key="20">
    <source>
        <dbReference type="PROSITE" id="PS50262"/>
    </source>
</evidence>
<dbReference type="Proteomes" id="UP000545329">
    <property type="component" value="Unassembled WGS sequence"/>
</dbReference>
<dbReference type="GO" id="GO:0007187">
    <property type="term" value="P:G protein-coupled receptor signaling pathway, coupled to cyclic nucleotide second messenger"/>
    <property type="evidence" value="ECO:0007669"/>
    <property type="project" value="TreeGrafter"/>
</dbReference>
<gene>
    <name evidence="21" type="primary">Htr2b</name>
    <name evidence="21" type="ORF">ERPZAN_R11308</name>
</gene>
<dbReference type="InterPro" id="IPR000482">
    <property type="entry name" value="5HT2B_rcpt"/>
</dbReference>
<evidence type="ECO:0000256" key="15">
    <source>
        <dbReference type="ARBA" id="ARBA00023224"/>
    </source>
</evidence>
<evidence type="ECO:0000313" key="22">
    <source>
        <dbReference type="Proteomes" id="UP000545329"/>
    </source>
</evidence>
<reference evidence="21 22" key="1">
    <citation type="submission" date="2019-09" db="EMBL/GenBank/DDBJ databases">
        <title>Bird 10,000 Genomes (B10K) Project - Family phase.</title>
        <authorList>
            <person name="Zhang G."/>
        </authorList>
    </citation>
    <scope>NUCLEOTIDE SEQUENCE [LARGE SCALE GENOMIC DNA]</scope>
    <source>
        <strain evidence="21">B10K-DU-002-58</strain>
        <tissue evidence="21">Muscle</tissue>
    </source>
</reference>
<dbReference type="EMBL" id="VZTN01001363">
    <property type="protein sequence ID" value="NXS77798.1"/>
    <property type="molecule type" value="Genomic_DNA"/>
</dbReference>
<comment type="caution">
    <text evidence="21">The sequence shown here is derived from an EMBL/GenBank/DDBJ whole genome shotgun (WGS) entry which is preliminary data.</text>
</comment>
<dbReference type="PRINTS" id="PR01101">
    <property type="entry name" value="5HTRECEPTOR"/>
</dbReference>
<dbReference type="GO" id="GO:0051209">
    <property type="term" value="P:release of sequestered calcium ion into cytosol"/>
    <property type="evidence" value="ECO:0007669"/>
    <property type="project" value="TreeGrafter"/>
</dbReference>
<dbReference type="GO" id="GO:0050795">
    <property type="term" value="P:regulation of behavior"/>
    <property type="evidence" value="ECO:0007669"/>
    <property type="project" value="InterPro"/>
</dbReference>
<feature type="transmembrane region" description="Helical" evidence="19">
    <location>
        <begin position="317"/>
        <end position="336"/>
    </location>
</feature>
<dbReference type="PANTHER" id="PTHR24247">
    <property type="entry name" value="5-HYDROXYTRYPTAMINE RECEPTOR"/>
    <property type="match status" value="1"/>
</dbReference>
<dbReference type="PRINTS" id="PR00651">
    <property type="entry name" value="5HT2BRECEPTR"/>
</dbReference>
<feature type="non-terminal residue" evidence="21">
    <location>
        <position position="1"/>
    </location>
</feature>
<dbReference type="Gene3D" id="1.20.1070.10">
    <property type="entry name" value="Rhodopsin 7-helix transmembrane proteins"/>
    <property type="match status" value="1"/>
</dbReference>
<keyword evidence="12" id="KW-1015">Disulfide bond</keyword>
<dbReference type="PROSITE" id="PS50262">
    <property type="entry name" value="G_PROTEIN_RECEP_F1_2"/>
    <property type="match status" value="1"/>
</dbReference>
<evidence type="ECO:0000256" key="2">
    <source>
        <dbReference type="ARBA" id="ARBA00017581"/>
    </source>
</evidence>
<feature type="transmembrane region" description="Helical" evidence="19">
    <location>
        <begin position="174"/>
        <end position="196"/>
    </location>
</feature>
<keyword evidence="22" id="KW-1185">Reference proteome</keyword>
<dbReference type="GO" id="GO:0007208">
    <property type="term" value="P:phospholipase C-activating serotonin receptor signaling pathway"/>
    <property type="evidence" value="ECO:0007669"/>
    <property type="project" value="TreeGrafter"/>
</dbReference>
<evidence type="ECO:0000256" key="7">
    <source>
        <dbReference type="ARBA" id="ARBA00022989"/>
    </source>
</evidence>
<evidence type="ECO:0000256" key="13">
    <source>
        <dbReference type="ARBA" id="ARBA00023170"/>
    </source>
</evidence>
<keyword evidence="16" id="KW-0449">Lipoprotein</keyword>
<keyword evidence="7 19" id="KW-1133">Transmembrane helix</keyword>
<keyword evidence="9" id="KW-0297">G-protein coupled receptor</keyword>
<dbReference type="GO" id="GO:0005886">
    <property type="term" value="C:plasma membrane"/>
    <property type="evidence" value="ECO:0007669"/>
    <property type="project" value="UniProtKB-SubCell"/>
</dbReference>
<dbReference type="GO" id="GO:0045202">
    <property type="term" value="C:synapse"/>
    <property type="evidence" value="ECO:0007669"/>
    <property type="project" value="UniProtKB-SubCell"/>
</dbReference>
<feature type="transmembrane region" description="Helical" evidence="19">
    <location>
        <begin position="88"/>
        <end position="107"/>
    </location>
</feature>
<evidence type="ECO:0000256" key="1">
    <source>
        <dbReference type="ARBA" id="ARBA00004651"/>
    </source>
</evidence>
<dbReference type="GO" id="GO:0006939">
    <property type="term" value="P:smooth muscle contraction"/>
    <property type="evidence" value="ECO:0007669"/>
    <property type="project" value="InterPro"/>
</dbReference>
<dbReference type="GO" id="GO:0007268">
    <property type="term" value="P:chemical synaptic transmission"/>
    <property type="evidence" value="ECO:0007669"/>
    <property type="project" value="TreeGrafter"/>
</dbReference>
<evidence type="ECO:0000256" key="10">
    <source>
        <dbReference type="ARBA" id="ARBA00023136"/>
    </source>
</evidence>
<dbReference type="InterPro" id="IPR017452">
    <property type="entry name" value="GPCR_Rhodpsn_7TM"/>
</dbReference>
<dbReference type="AlphaFoldDB" id="A0A7L2X7E5"/>
<feature type="transmembrane region" description="Helical" evidence="19">
    <location>
        <begin position="278"/>
        <end position="297"/>
    </location>
</feature>
<keyword evidence="4" id="KW-0771">Synaptosome</keyword>
<sequence>EEQGSKVHWAALLILLVIIPTIGGNILVILAVSLEKKLQYATNYFLTSLAVADLLVGLFVMPIALLIILFGNYILYSVIQVSTTSAQCWYLLYYITLIASSILLKNLKSRLVLSLKLSKNILAYSKSSSSILHCVLRITHFQGIAIPIPIRGIEDGNGKKNITCVLMPDRFHDFILYGSVAAFFIPLAIMIVTYFLTIQVLRKKAYLINKPPQRFTWATVSTVFQRNTTPASSPEKVAMLNGSRKDQTLSSDMPICRTSTIGRKSIQTITNEQRASKVLGIVFFLFLLMWCPFFITNVSSVLCNSCNQEVFQKLLEIFVWIGYVSSGVNPLVYTLFNKTFREAFSRYITCNYRTTKPIKALRQRSSRISFRSSVAENSKLFVMNGMRNGINPIMYQSPMRLRSSPIQASSAILLDTLLLTENEVDKTEEQVTYV</sequence>
<evidence type="ECO:0000256" key="4">
    <source>
        <dbReference type="ARBA" id="ARBA00022599"/>
    </source>
</evidence>
<comment type="subcellular location">
    <subcellularLocation>
        <location evidence="1">Cell membrane</location>
        <topology evidence="1">Multi-pass membrane protein</topology>
    </subcellularLocation>
    <subcellularLocation>
        <location evidence="18">Synapse</location>
        <location evidence="18">Synaptosome</location>
    </subcellularLocation>
</comment>
<evidence type="ECO:0000256" key="8">
    <source>
        <dbReference type="ARBA" id="ARBA00023018"/>
    </source>
</evidence>
<evidence type="ECO:0000256" key="5">
    <source>
        <dbReference type="ARBA" id="ARBA00022610"/>
    </source>
</evidence>
<dbReference type="GO" id="GO:0007210">
    <property type="term" value="P:serotonin receptor signaling pathway"/>
    <property type="evidence" value="ECO:0007669"/>
    <property type="project" value="TreeGrafter"/>
</dbReference>
<dbReference type="GO" id="GO:0030594">
    <property type="term" value="F:neurotransmitter receptor activity"/>
    <property type="evidence" value="ECO:0007669"/>
    <property type="project" value="TreeGrafter"/>
</dbReference>
<dbReference type="OrthoDB" id="8710314at2759"/>
<evidence type="ECO:0000256" key="16">
    <source>
        <dbReference type="ARBA" id="ARBA00023288"/>
    </source>
</evidence>
<dbReference type="PANTHER" id="PTHR24247:SF31">
    <property type="entry name" value="5-HYDROXYTRYPTAMINE RECEPTOR 2B"/>
    <property type="match status" value="1"/>
</dbReference>
<evidence type="ECO:0000256" key="9">
    <source>
        <dbReference type="ARBA" id="ARBA00023040"/>
    </source>
</evidence>
<proteinExistence type="predicted"/>
<accession>A0A7L2X7E5</accession>
<feature type="transmembrane region" description="Helical" evidence="19">
    <location>
        <begin position="12"/>
        <end position="34"/>
    </location>
</feature>
<evidence type="ECO:0000256" key="17">
    <source>
        <dbReference type="ARBA" id="ARBA00032260"/>
    </source>
</evidence>
<evidence type="ECO:0000256" key="6">
    <source>
        <dbReference type="ARBA" id="ARBA00022692"/>
    </source>
</evidence>
<keyword evidence="3" id="KW-1003">Cell membrane</keyword>
<dbReference type="FunFam" id="1.20.1070.10:FF:000523">
    <property type="entry name" value="5-hydroxytryptamine receptor 2B"/>
    <property type="match status" value="2"/>
</dbReference>
<dbReference type="PRINTS" id="PR00237">
    <property type="entry name" value="GPCRRHODOPSN"/>
</dbReference>
<dbReference type="GO" id="GO:0004993">
    <property type="term" value="F:G protein-coupled serotonin receptor activity"/>
    <property type="evidence" value="ECO:0007669"/>
    <property type="project" value="InterPro"/>
</dbReference>
<dbReference type="Pfam" id="PF00001">
    <property type="entry name" value="7tm_1"/>
    <property type="match status" value="1"/>
</dbReference>
<dbReference type="InterPro" id="IPR000276">
    <property type="entry name" value="GPCR_Rhodpsn"/>
</dbReference>
<evidence type="ECO:0000256" key="14">
    <source>
        <dbReference type="ARBA" id="ARBA00023180"/>
    </source>
</evidence>
<keyword evidence="11" id="KW-0564">Palmitate</keyword>
<protein>
    <recommendedName>
        <fullName evidence="2">5-hydroxytryptamine receptor 2B</fullName>
    </recommendedName>
    <alternativeName>
        <fullName evidence="17">Serotonin receptor 2B</fullName>
    </alternativeName>
</protein>
<keyword evidence="6 19" id="KW-0812">Transmembrane</keyword>
<feature type="non-terminal residue" evidence="21">
    <location>
        <position position="434"/>
    </location>
</feature>
<evidence type="ECO:0000256" key="12">
    <source>
        <dbReference type="ARBA" id="ARBA00023157"/>
    </source>
</evidence>
<feature type="transmembrane region" description="Helical" evidence="19">
    <location>
        <begin position="54"/>
        <end position="76"/>
    </location>
</feature>
<keyword evidence="14" id="KW-0325">Glycoprotein</keyword>
<organism evidence="21 22">
    <name type="scientific">Erpornis zantholeuca</name>
    <dbReference type="NCBI Taxonomy" id="1112836"/>
    <lineage>
        <taxon>Eukaryota</taxon>
        <taxon>Metazoa</taxon>
        <taxon>Chordata</taxon>
        <taxon>Craniata</taxon>
        <taxon>Vertebrata</taxon>
        <taxon>Euteleostomi</taxon>
        <taxon>Archelosauria</taxon>
        <taxon>Archosauria</taxon>
        <taxon>Dinosauria</taxon>
        <taxon>Saurischia</taxon>
        <taxon>Theropoda</taxon>
        <taxon>Coelurosauria</taxon>
        <taxon>Aves</taxon>
        <taxon>Neognathae</taxon>
        <taxon>Neoaves</taxon>
        <taxon>Telluraves</taxon>
        <taxon>Australaves</taxon>
        <taxon>Passeriformes</taxon>
        <taxon>Sylvioidea</taxon>
        <taxon>Timaliidae</taxon>
        <taxon>Erpornis</taxon>
    </lineage>
</organism>
<keyword evidence="8" id="KW-0770">Synapse</keyword>
<keyword evidence="13" id="KW-0675">Receptor</keyword>
<evidence type="ECO:0000256" key="11">
    <source>
        <dbReference type="ARBA" id="ARBA00023139"/>
    </source>
</evidence>
<keyword evidence="15" id="KW-0807">Transducer</keyword>
<dbReference type="GO" id="GO:0042310">
    <property type="term" value="P:vasoconstriction"/>
    <property type="evidence" value="ECO:0007669"/>
    <property type="project" value="InterPro"/>
</dbReference>
<evidence type="ECO:0000256" key="18">
    <source>
        <dbReference type="ARBA" id="ARBA00034102"/>
    </source>
</evidence>
<keyword evidence="5" id="KW-0085">Behavior</keyword>
<dbReference type="InterPro" id="IPR002231">
    <property type="entry name" value="5HT_rcpt"/>
</dbReference>
<evidence type="ECO:0000256" key="19">
    <source>
        <dbReference type="SAM" id="Phobius"/>
    </source>
</evidence>
<dbReference type="GO" id="GO:0051378">
    <property type="term" value="F:serotonin binding"/>
    <property type="evidence" value="ECO:0007669"/>
    <property type="project" value="UniProtKB-ARBA"/>
</dbReference>
<dbReference type="GO" id="GO:0030425">
    <property type="term" value="C:dendrite"/>
    <property type="evidence" value="ECO:0007669"/>
    <property type="project" value="TreeGrafter"/>
</dbReference>
<dbReference type="SUPFAM" id="SSF81321">
    <property type="entry name" value="Family A G protein-coupled receptor-like"/>
    <property type="match status" value="1"/>
</dbReference>
<feature type="domain" description="G-protein coupled receptors family 1 profile" evidence="20">
    <location>
        <begin position="24"/>
        <end position="333"/>
    </location>
</feature>
<dbReference type="GO" id="GO:0007507">
    <property type="term" value="P:heart development"/>
    <property type="evidence" value="ECO:0007669"/>
    <property type="project" value="InterPro"/>
</dbReference>